<dbReference type="Gene3D" id="3.30.1380.10">
    <property type="match status" value="1"/>
</dbReference>
<gene>
    <name evidence="11" type="ORF">CK510_26800</name>
</gene>
<dbReference type="GO" id="GO:0160237">
    <property type="term" value="F:D-Ala-D-Ala dipeptidase activity"/>
    <property type="evidence" value="ECO:0007669"/>
    <property type="project" value="UniProtKB-EC"/>
</dbReference>
<evidence type="ECO:0000256" key="9">
    <source>
        <dbReference type="HAMAP-Rule" id="MF_01924"/>
    </source>
</evidence>
<evidence type="ECO:0000313" key="11">
    <source>
        <dbReference type="EMBL" id="PAX51075.1"/>
    </source>
</evidence>
<reference evidence="11 12" key="1">
    <citation type="submission" date="2017-08" db="EMBL/GenBank/DDBJ databases">
        <title>Draft genome sequence of filamentous cyanobacterium Calothrix elsteri CCALA 953.</title>
        <authorList>
            <person name="Gagunashvili A.N."/>
            <person name="Elster J."/>
            <person name="Andresson O.S."/>
        </authorList>
    </citation>
    <scope>NUCLEOTIDE SEQUENCE [LARGE SCALE GENOMIC DNA]</scope>
    <source>
        <strain evidence="11 12">CCALA 953</strain>
    </source>
</reference>
<feature type="binding site" evidence="9">
    <location>
        <position position="97"/>
    </location>
    <ligand>
        <name>Zn(2+)</name>
        <dbReference type="ChEBI" id="CHEBI:29105"/>
        <note>catalytic</note>
    </ligand>
</feature>
<evidence type="ECO:0000313" key="12">
    <source>
        <dbReference type="Proteomes" id="UP000218238"/>
    </source>
</evidence>
<comment type="caution">
    <text evidence="11">The sequence shown here is derived from an EMBL/GenBank/DDBJ whole genome shotgun (WGS) entry which is preliminary data.</text>
</comment>
<comment type="catalytic activity">
    <reaction evidence="1 9 10">
        <text>D-alanyl-D-alanine + H2O = 2 D-alanine</text>
        <dbReference type="Rhea" id="RHEA:20661"/>
        <dbReference type="ChEBI" id="CHEBI:15377"/>
        <dbReference type="ChEBI" id="CHEBI:57416"/>
        <dbReference type="ChEBI" id="CHEBI:57822"/>
        <dbReference type="EC" id="3.4.13.22"/>
    </reaction>
</comment>
<dbReference type="GO" id="GO:0008270">
    <property type="term" value="F:zinc ion binding"/>
    <property type="evidence" value="ECO:0007669"/>
    <property type="project" value="UniProtKB-UniRule"/>
</dbReference>
<evidence type="ECO:0000256" key="6">
    <source>
        <dbReference type="ARBA" id="ARBA00022997"/>
    </source>
</evidence>
<dbReference type="PIRSF" id="PIRSF026671">
    <property type="entry name" value="AA_dipeptidase"/>
    <property type="match status" value="1"/>
</dbReference>
<evidence type="ECO:0000256" key="8">
    <source>
        <dbReference type="ARBA" id="ARBA00023316"/>
    </source>
</evidence>
<dbReference type="GO" id="GO:0008237">
    <property type="term" value="F:metallopeptidase activity"/>
    <property type="evidence" value="ECO:0007669"/>
    <property type="project" value="UniProtKB-KW"/>
</dbReference>
<keyword evidence="3 9" id="KW-0479">Metal-binding</keyword>
<dbReference type="AlphaFoldDB" id="A0A2A2TBN9"/>
<dbReference type="InterPro" id="IPR009045">
    <property type="entry name" value="Zn_M74/Hedgehog-like"/>
</dbReference>
<comment type="function">
    <text evidence="9 10">Catalyzes hydrolysis of the D-alanyl-D-alanine dipeptide.</text>
</comment>
<evidence type="ECO:0000256" key="7">
    <source>
        <dbReference type="ARBA" id="ARBA00023049"/>
    </source>
</evidence>
<organism evidence="11 12">
    <name type="scientific">Brunnivagina elsteri CCALA 953</name>
    <dbReference type="NCBI Taxonomy" id="987040"/>
    <lineage>
        <taxon>Bacteria</taxon>
        <taxon>Bacillati</taxon>
        <taxon>Cyanobacteriota</taxon>
        <taxon>Cyanophyceae</taxon>
        <taxon>Nostocales</taxon>
        <taxon>Calotrichaceae</taxon>
        <taxon>Brunnivagina</taxon>
    </lineage>
</organism>
<evidence type="ECO:0000256" key="4">
    <source>
        <dbReference type="ARBA" id="ARBA00022801"/>
    </source>
</evidence>
<feature type="binding site" evidence="9">
    <location>
        <position position="164"/>
    </location>
    <ligand>
        <name>Zn(2+)</name>
        <dbReference type="ChEBI" id="CHEBI:29105"/>
        <note>catalytic</note>
    </ligand>
</feature>
<dbReference type="GO" id="GO:0071555">
    <property type="term" value="P:cell wall organization"/>
    <property type="evidence" value="ECO:0007669"/>
    <property type="project" value="UniProtKB-KW"/>
</dbReference>
<dbReference type="Pfam" id="PF01427">
    <property type="entry name" value="Peptidase_M15"/>
    <property type="match status" value="1"/>
</dbReference>
<feature type="site" description="Transition state stabilizer" evidence="9">
    <location>
        <position position="70"/>
    </location>
</feature>
<keyword evidence="7 9" id="KW-0482">Metalloprotease</keyword>
<feature type="active site" description="Proton donor/acceptor" evidence="9">
    <location>
        <position position="161"/>
    </location>
</feature>
<keyword evidence="2 9" id="KW-0645">Protease</keyword>
<dbReference type="GO" id="GO:0006508">
    <property type="term" value="P:proteolysis"/>
    <property type="evidence" value="ECO:0007669"/>
    <property type="project" value="UniProtKB-KW"/>
</dbReference>
<dbReference type="PANTHER" id="PTHR43126:SF1">
    <property type="entry name" value="D-ALANYL-D-ALANINE DIPEPTIDASE"/>
    <property type="match status" value="1"/>
</dbReference>
<keyword evidence="6 9" id="KW-0224">Dipeptidase</keyword>
<comment type="similarity">
    <text evidence="9 10">Belongs to the peptidase M15D family.</text>
</comment>
<keyword evidence="4 9" id="KW-0378">Hydrolase</keyword>
<keyword evidence="5 9" id="KW-0862">Zinc</keyword>
<evidence type="ECO:0000256" key="5">
    <source>
        <dbReference type="ARBA" id="ARBA00022833"/>
    </source>
</evidence>
<comment type="cofactor">
    <cofactor evidence="9">
        <name>Zn(2+)</name>
        <dbReference type="ChEBI" id="CHEBI:29105"/>
    </cofactor>
    <text evidence="9">Binds 1 zinc ion per subunit.</text>
</comment>
<feature type="binding site" evidence="9">
    <location>
        <position position="104"/>
    </location>
    <ligand>
        <name>Zn(2+)</name>
        <dbReference type="ChEBI" id="CHEBI:29105"/>
        <note>catalytic</note>
    </ligand>
</feature>
<evidence type="ECO:0000256" key="2">
    <source>
        <dbReference type="ARBA" id="ARBA00022670"/>
    </source>
</evidence>
<dbReference type="CDD" id="cd14840">
    <property type="entry name" value="D-Ala-D-Ala_dipeptidase_Aad"/>
    <property type="match status" value="1"/>
</dbReference>
<evidence type="ECO:0000256" key="10">
    <source>
        <dbReference type="PIRNR" id="PIRNR026671"/>
    </source>
</evidence>
<proteinExistence type="inferred from homology"/>
<dbReference type="PANTHER" id="PTHR43126">
    <property type="entry name" value="D-ALANYL-D-ALANINE DIPEPTIDASE"/>
    <property type="match status" value="1"/>
</dbReference>
<name>A0A2A2TBN9_9CYAN</name>
<dbReference type="InterPro" id="IPR000755">
    <property type="entry name" value="A_A_dipeptidase"/>
</dbReference>
<evidence type="ECO:0000256" key="3">
    <source>
        <dbReference type="ARBA" id="ARBA00022723"/>
    </source>
</evidence>
<sequence>MNPSQLVDIQSINREIILDIKYATNNNFLKQKVYPEPRCVLRYGTAKKLAQIQENLKQKKLGLKVYDCYRPLSVQRQMWKVVPDENYVANPTQGSRHNRGAAVDLTLVDGNGQELEMPSQFDEFSGKSRRSYNGGTVRSRQNRQLLEDAMKQQGFTGLVTEWWHFDAAGWEVYPVTDVPFNKIAQN</sequence>
<dbReference type="HAMAP" id="MF_01924">
    <property type="entry name" value="A_A_dipeptidase"/>
    <property type="match status" value="1"/>
</dbReference>
<protein>
    <recommendedName>
        <fullName evidence="9 10">D-alanyl-D-alanine dipeptidase</fullName>
        <shortName evidence="9 10">D-Ala-D-Ala dipeptidase</shortName>
        <ecNumber evidence="9 10">3.4.13.22</ecNumber>
    </recommendedName>
</protein>
<dbReference type="EC" id="3.4.13.22" evidence="9 10"/>
<dbReference type="Proteomes" id="UP000218238">
    <property type="component" value="Unassembled WGS sequence"/>
</dbReference>
<keyword evidence="8 10" id="KW-0961">Cell wall biogenesis/degradation</keyword>
<evidence type="ECO:0000256" key="1">
    <source>
        <dbReference type="ARBA" id="ARBA00001362"/>
    </source>
</evidence>
<accession>A0A2A2TBN9</accession>
<dbReference type="EMBL" id="NTFS01000481">
    <property type="protein sequence ID" value="PAX51075.1"/>
    <property type="molecule type" value="Genomic_DNA"/>
</dbReference>
<keyword evidence="12" id="KW-1185">Reference proteome</keyword>
<dbReference type="SUPFAM" id="SSF55166">
    <property type="entry name" value="Hedgehog/DD-peptidase"/>
    <property type="match status" value="1"/>
</dbReference>